<keyword evidence="3" id="KW-1185">Reference proteome</keyword>
<protein>
    <submittedName>
        <fullName evidence="2">Uncharacterized protein</fullName>
    </submittedName>
</protein>
<dbReference type="AlphaFoldDB" id="A0A4R6Q0J1"/>
<reference evidence="2 3" key="1">
    <citation type="submission" date="2019-03" db="EMBL/GenBank/DDBJ databases">
        <title>Genomic Encyclopedia of Type Strains, Phase IV (KMG-IV): sequencing the most valuable type-strain genomes for metagenomic binning, comparative biology and taxonomic classification.</title>
        <authorList>
            <person name="Goeker M."/>
        </authorList>
    </citation>
    <scope>NUCLEOTIDE SEQUENCE [LARGE SCALE GENOMIC DNA]</scope>
    <source>
        <strain evidence="2 3">DSM 28287</strain>
    </source>
</reference>
<dbReference type="OrthoDB" id="1909423at2"/>
<gene>
    <name evidence="2" type="ORF">EV211_1274</name>
</gene>
<feature type="compositionally biased region" description="Basic and acidic residues" evidence="1">
    <location>
        <begin position="10"/>
        <end position="20"/>
    </location>
</feature>
<organism evidence="2 3">
    <name type="scientific">Aminicella lysinilytica</name>
    <dbReference type="NCBI Taxonomy" id="433323"/>
    <lineage>
        <taxon>Bacteria</taxon>
        <taxon>Bacillati</taxon>
        <taxon>Bacillota</taxon>
        <taxon>Clostridia</taxon>
        <taxon>Peptostreptococcales</taxon>
        <taxon>Anaerovoracaceae</taxon>
        <taxon>Aminicella</taxon>
    </lineage>
</organism>
<sequence length="150" mass="17290">MATTTKKTGKPKEVGTPKGEKSILTQLKEVTSETKMRYICWLYAKELLPQDFKTLEDLKAYYPMIPKGVTEKTAQRWLLEDSVQKATKMLLKAKHGQKMIELYNIYYEKAKDDTNAFKAFTDFSQEFFADSKETELQSILKGVKLEDGDN</sequence>
<comment type="caution">
    <text evidence="2">The sequence shown here is derived from an EMBL/GenBank/DDBJ whole genome shotgun (WGS) entry which is preliminary data.</text>
</comment>
<evidence type="ECO:0000256" key="1">
    <source>
        <dbReference type="SAM" id="MobiDB-lite"/>
    </source>
</evidence>
<evidence type="ECO:0000313" key="2">
    <source>
        <dbReference type="EMBL" id="TDP52288.1"/>
    </source>
</evidence>
<dbReference type="EMBL" id="SNXO01000027">
    <property type="protein sequence ID" value="TDP52288.1"/>
    <property type="molecule type" value="Genomic_DNA"/>
</dbReference>
<feature type="region of interest" description="Disordered" evidence="1">
    <location>
        <begin position="1"/>
        <end position="20"/>
    </location>
</feature>
<proteinExistence type="predicted"/>
<dbReference type="Proteomes" id="UP000295500">
    <property type="component" value="Unassembled WGS sequence"/>
</dbReference>
<dbReference type="RefSeq" id="WP_133528827.1">
    <property type="nucleotide sequence ID" value="NZ_SNXO01000027.1"/>
</dbReference>
<evidence type="ECO:0000313" key="3">
    <source>
        <dbReference type="Proteomes" id="UP000295500"/>
    </source>
</evidence>
<name>A0A4R6Q0J1_9FIRM</name>
<accession>A0A4R6Q0J1</accession>